<organism evidence="4 5">
    <name type="scientific">Kibdelosporangium banguiense</name>
    <dbReference type="NCBI Taxonomy" id="1365924"/>
    <lineage>
        <taxon>Bacteria</taxon>
        <taxon>Bacillati</taxon>
        <taxon>Actinomycetota</taxon>
        <taxon>Actinomycetes</taxon>
        <taxon>Pseudonocardiales</taxon>
        <taxon>Pseudonocardiaceae</taxon>
        <taxon>Kibdelosporangium</taxon>
    </lineage>
</organism>
<sequence length="113" mass="11988">MSEDALRVDRRLDGAAVVLRASGEIDMNTAPLLAEELEQAISTNPELIVVDLSDVTFFGSAGIAALLNAREQHTETGGRLRLVATHGPVLRSLEIAGVLELLPIYPSIPEASA</sequence>
<evidence type="ECO:0000256" key="2">
    <source>
        <dbReference type="RuleBase" id="RU003749"/>
    </source>
</evidence>
<dbReference type="RefSeq" id="WP_209642919.1">
    <property type="nucleotide sequence ID" value="NZ_JAGINW010000001.1"/>
</dbReference>
<evidence type="ECO:0000256" key="1">
    <source>
        <dbReference type="ARBA" id="ARBA00009013"/>
    </source>
</evidence>
<dbReference type="SUPFAM" id="SSF52091">
    <property type="entry name" value="SpoIIaa-like"/>
    <property type="match status" value="1"/>
</dbReference>
<gene>
    <name evidence="4" type="ORF">JOF56_006146</name>
</gene>
<keyword evidence="5" id="KW-1185">Reference proteome</keyword>
<dbReference type="PROSITE" id="PS50801">
    <property type="entry name" value="STAS"/>
    <property type="match status" value="1"/>
</dbReference>
<reference evidence="4 5" key="1">
    <citation type="submission" date="2021-03" db="EMBL/GenBank/DDBJ databases">
        <title>Sequencing the genomes of 1000 actinobacteria strains.</title>
        <authorList>
            <person name="Klenk H.-P."/>
        </authorList>
    </citation>
    <scope>NUCLEOTIDE SEQUENCE [LARGE SCALE GENOMIC DNA]</scope>
    <source>
        <strain evidence="4 5">DSM 46670</strain>
    </source>
</reference>
<dbReference type="Gene3D" id="3.30.750.24">
    <property type="entry name" value="STAS domain"/>
    <property type="match status" value="1"/>
</dbReference>
<dbReference type="EMBL" id="JAGINW010000001">
    <property type="protein sequence ID" value="MBP2325761.1"/>
    <property type="molecule type" value="Genomic_DNA"/>
</dbReference>
<comment type="similarity">
    <text evidence="1 2">Belongs to the anti-sigma-factor antagonist family.</text>
</comment>
<dbReference type="CDD" id="cd07043">
    <property type="entry name" value="STAS_anti-anti-sigma_factors"/>
    <property type="match status" value="1"/>
</dbReference>
<evidence type="ECO:0000259" key="3">
    <source>
        <dbReference type="PROSITE" id="PS50801"/>
    </source>
</evidence>
<comment type="caution">
    <text evidence="4">The sequence shown here is derived from an EMBL/GenBank/DDBJ whole genome shotgun (WGS) entry which is preliminary data.</text>
</comment>
<dbReference type="Pfam" id="PF01740">
    <property type="entry name" value="STAS"/>
    <property type="match status" value="1"/>
</dbReference>
<evidence type="ECO:0000313" key="4">
    <source>
        <dbReference type="EMBL" id="MBP2325761.1"/>
    </source>
</evidence>
<proteinExistence type="inferred from homology"/>
<dbReference type="NCBIfam" id="TIGR00377">
    <property type="entry name" value="ant_ant_sig"/>
    <property type="match status" value="1"/>
</dbReference>
<dbReference type="InterPro" id="IPR003658">
    <property type="entry name" value="Anti-sigma_ant"/>
</dbReference>
<name>A0ABS4TMX1_9PSEU</name>
<dbReference type="Proteomes" id="UP001519332">
    <property type="component" value="Unassembled WGS sequence"/>
</dbReference>
<accession>A0ABS4TMX1</accession>
<feature type="domain" description="STAS" evidence="3">
    <location>
        <begin position="6"/>
        <end position="113"/>
    </location>
</feature>
<dbReference type="PANTHER" id="PTHR33495">
    <property type="entry name" value="ANTI-SIGMA FACTOR ANTAGONIST TM_1081-RELATED-RELATED"/>
    <property type="match status" value="1"/>
</dbReference>
<evidence type="ECO:0000313" key="5">
    <source>
        <dbReference type="Proteomes" id="UP001519332"/>
    </source>
</evidence>
<dbReference type="InterPro" id="IPR036513">
    <property type="entry name" value="STAS_dom_sf"/>
</dbReference>
<protein>
    <recommendedName>
        <fullName evidence="2">Anti-sigma factor antagonist</fullName>
    </recommendedName>
</protein>
<dbReference type="PANTHER" id="PTHR33495:SF2">
    <property type="entry name" value="ANTI-SIGMA FACTOR ANTAGONIST TM_1081-RELATED"/>
    <property type="match status" value="1"/>
</dbReference>
<dbReference type="InterPro" id="IPR002645">
    <property type="entry name" value="STAS_dom"/>
</dbReference>